<evidence type="ECO:0000313" key="3">
    <source>
        <dbReference type="Proteomes" id="UP000829685"/>
    </source>
</evidence>
<keyword evidence="3" id="KW-1185">Reference proteome</keyword>
<organism evidence="2 3">
    <name type="scientific">Neoarthrinium moseri</name>
    <dbReference type="NCBI Taxonomy" id="1658444"/>
    <lineage>
        <taxon>Eukaryota</taxon>
        <taxon>Fungi</taxon>
        <taxon>Dikarya</taxon>
        <taxon>Ascomycota</taxon>
        <taxon>Pezizomycotina</taxon>
        <taxon>Sordariomycetes</taxon>
        <taxon>Xylariomycetidae</taxon>
        <taxon>Amphisphaeriales</taxon>
        <taxon>Apiosporaceae</taxon>
        <taxon>Neoarthrinium</taxon>
    </lineage>
</organism>
<proteinExistence type="predicted"/>
<dbReference type="EMBL" id="JAFIMR010000021">
    <property type="protein sequence ID" value="KAI1865702.1"/>
    <property type="molecule type" value="Genomic_DNA"/>
</dbReference>
<feature type="region of interest" description="Disordered" evidence="1">
    <location>
        <begin position="57"/>
        <end position="130"/>
    </location>
</feature>
<comment type="caution">
    <text evidence="2">The sequence shown here is derived from an EMBL/GenBank/DDBJ whole genome shotgun (WGS) entry which is preliminary data.</text>
</comment>
<accession>A0A9P9WIZ9</accession>
<gene>
    <name evidence="2" type="ORF">JX265_008025</name>
</gene>
<sequence>MLGKSHCRFDIADPTSEFADFYDFSDVDTDSEEESEGDTCGKTAISAHETSIRLDEESMRLPSGKVVSKSSHMKHQQRLHRHRPSTPEEDNQRRLHVVQEGTDKLDQGNETASAVSVRGRHDLTNGEKRDSAFTTQLAQLSANDRRSLMHLPSSQQRSILATQKKQLEKARRAERRYQGRVEGLGNKTLMAHFKPDTPGRSNG</sequence>
<feature type="compositionally biased region" description="Basic residues" evidence="1">
    <location>
        <begin position="71"/>
        <end position="84"/>
    </location>
</feature>
<dbReference type="Proteomes" id="UP000829685">
    <property type="component" value="Unassembled WGS sequence"/>
</dbReference>
<evidence type="ECO:0000313" key="2">
    <source>
        <dbReference type="EMBL" id="KAI1865702.1"/>
    </source>
</evidence>
<feature type="compositionally biased region" description="Acidic residues" evidence="1">
    <location>
        <begin position="28"/>
        <end position="37"/>
    </location>
</feature>
<feature type="region of interest" description="Disordered" evidence="1">
    <location>
        <begin position="28"/>
        <end position="47"/>
    </location>
</feature>
<evidence type="ECO:0000256" key="1">
    <source>
        <dbReference type="SAM" id="MobiDB-lite"/>
    </source>
</evidence>
<reference evidence="2" key="1">
    <citation type="submission" date="2021-03" db="EMBL/GenBank/DDBJ databases">
        <title>Revisited historic fungal species revealed as producer of novel bioactive compounds through whole genome sequencing and comparative genomics.</title>
        <authorList>
            <person name="Vignolle G.A."/>
            <person name="Hochenegger N."/>
            <person name="Mach R.L."/>
            <person name="Mach-Aigner A.R."/>
            <person name="Javad Rahimi M."/>
            <person name="Salim K.A."/>
            <person name="Chan C.M."/>
            <person name="Lim L.B.L."/>
            <person name="Cai F."/>
            <person name="Druzhinina I.S."/>
            <person name="U'Ren J.M."/>
            <person name="Derntl C."/>
        </authorList>
    </citation>
    <scope>NUCLEOTIDE SEQUENCE</scope>
    <source>
        <strain evidence="2">TUCIM 5799</strain>
    </source>
</reference>
<name>A0A9P9WIZ9_9PEZI</name>
<protein>
    <submittedName>
        <fullName evidence="2">Uncharacterized protein</fullName>
    </submittedName>
</protein>
<dbReference type="AlphaFoldDB" id="A0A9P9WIZ9"/>
<feature type="compositionally biased region" description="Basic and acidic residues" evidence="1">
    <location>
        <begin position="119"/>
        <end position="130"/>
    </location>
</feature>